<gene>
    <name evidence="9" type="ORF">ASTO00021_LOCUS7184</name>
</gene>
<evidence type="ECO:0000313" key="9">
    <source>
        <dbReference type="EMBL" id="CAE0436938.1"/>
    </source>
</evidence>
<dbReference type="InterPro" id="IPR017871">
    <property type="entry name" value="ABC_transporter-like_CS"/>
</dbReference>
<keyword evidence="7" id="KW-0472">Membrane</keyword>
<dbReference type="PROSITE" id="PS00211">
    <property type="entry name" value="ABC_TRANSPORTER_1"/>
    <property type="match status" value="1"/>
</dbReference>
<evidence type="ECO:0000256" key="6">
    <source>
        <dbReference type="ARBA" id="ARBA00022989"/>
    </source>
</evidence>
<accession>A0A7S3LN97</accession>
<dbReference type="GO" id="GO:0016887">
    <property type="term" value="F:ATP hydrolysis activity"/>
    <property type="evidence" value="ECO:0007669"/>
    <property type="project" value="InterPro"/>
</dbReference>
<dbReference type="PANTHER" id="PTHR11384:SF59">
    <property type="entry name" value="LYSOSOMAL COBALAMIN TRANSPORTER ABCD4"/>
    <property type="match status" value="1"/>
</dbReference>
<keyword evidence="5" id="KW-0067">ATP-binding</keyword>
<keyword evidence="2" id="KW-0813">Transport</keyword>
<evidence type="ECO:0000256" key="1">
    <source>
        <dbReference type="ARBA" id="ARBA00008575"/>
    </source>
</evidence>
<dbReference type="Pfam" id="PF00005">
    <property type="entry name" value="ABC_tran"/>
    <property type="match status" value="1"/>
</dbReference>
<evidence type="ECO:0000256" key="4">
    <source>
        <dbReference type="ARBA" id="ARBA00022741"/>
    </source>
</evidence>
<dbReference type="PANTHER" id="PTHR11384">
    <property type="entry name" value="ATP-BINDING CASSETTE, SUB-FAMILY D MEMBER"/>
    <property type="match status" value="1"/>
</dbReference>
<dbReference type="SMART" id="SM00382">
    <property type="entry name" value="AAA"/>
    <property type="match status" value="1"/>
</dbReference>
<evidence type="ECO:0000256" key="2">
    <source>
        <dbReference type="ARBA" id="ARBA00022448"/>
    </source>
</evidence>
<dbReference type="Gene3D" id="3.40.50.300">
    <property type="entry name" value="P-loop containing nucleotide triphosphate hydrolases"/>
    <property type="match status" value="1"/>
</dbReference>
<dbReference type="EMBL" id="HBIN01009643">
    <property type="protein sequence ID" value="CAE0436938.1"/>
    <property type="molecule type" value="Transcribed_RNA"/>
</dbReference>
<keyword evidence="3" id="KW-0812">Transmembrane</keyword>
<organism evidence="9">
    <name type="scientific">Aplanochytrium stocchinoi</name>
    <dbReference type="NCBI Taxonomy" id="215587"/>
    <lineage>
        <taxon>Eukaryota</taxon>
        <taxon>Sar</taxon>
        <taxon>Stramenopiles</taxon>
        <taxon>Bigyra</taxon>
        <taxon>Labyrinthulomycetes</taxon>
        <taxon>Thraustochytrida</taxon>
        <taxon>Thraustochytriidae</taxon>
        <taxon>Aplanochytrium</taxon>
    </lineage>
</organism>
<dbReference type="InterPro" id="IPR003439">
    <property type="entry name" value="ABC_transporter-like_ATP-bd"/>
</dbReference>
<comment type="similarity">
    <text evidence="1">Belongs to the ABC transporter superfamily. ABCD family. Peroxisomal fatty acyl CoA transporter (TC 3.A.1.203) subfamily.</text>
</comment>
<sequence>MQATEAFNEIVFHLLIIAENFNDFSRLKTVARELHDLDVVSRHAVESLKQENESYDTKRIFINEFDSEAPENEAWIELENVSVGFTGADGNYKGLIHNLFIKLEIKPNAAQSMLITGPSGVGKTTLLRAIAGIWSEGNGIIHRPLKNKLMFIPQKSYLCLGTLRAQLLYPRTEHEFFSGDFLPEKNDEHIEQALERVNLHHLLYRDERRLDAVDKWSEVLSVGEQQRVAFARMLISEPDYIILDEATSACDENNEILMYQLVASTCTAWISVGHRISIERFHASKLMLKHGGSWDFCLLKHNQILDGNSDLIHLPEAQKK</sequence>
<dbReference type="GO" id="GO:0005524">
    <property type="term" value="F:ATP binding"/>
    <property type="evidence" value="ECO:0007669"/>
    <property type="project" value="UniProtKB-KW"/>
</dbReference>
<dbReference type="InterPro" id="IPR050835">
    <property type="entry name" value="ABC_transporter_sub-D"/>
</dbReference>
<dbReference type="InterPro" id="IPR003593">
    <property type="entry name" value="AAA+_ATPase"/>
</dbReference>
<evidence type="ECO:0000259" key="8">
    <source>
        <dbReference type="PROSITE" id="PS50893"/>
    </source>
</evidence>
<feature type="domain" description="ABC transporter" evidence="8">
    <location>
        <begin position="76"/>
        <end position="316"/>
    </location>
</feature>
<keyword evidence="4" id="KW-0547">Nucleotide-binding</keyword>
<proteinExistence type="inferred from homology"/>
<dbReference type="InterPro" id="IPR027417">
    <property type="entry name" value="P-loop_NTPase"/>
</dbReference>
<dbReference type="SUPFAM" id="SSF52540">
    <property type="entry name" value="P-loop containing nucleoside triphosphate hydrolases"/>
    <property type="match status" value="1"/>
</dbReference>
<name>A0A7S3LN97_9STRA</name>
<reference evidence="9" key="1">
    <citation type="submission" date="2021-01" db="EMBL/GenBank/DDBJ databases">
        <authorList>
            <person name="Corre E."/>
            <person name="Pelletier E."/>
            <person name="Niang G."/>
            <person name="Scheremetjew M."/>
            <person name="Finn R."/>
            <person name="Kale V."/>
            <person name="Holt S."/>
            <person name="Cochrane G."/>
            <person name="Meng A."/>
            <person name="Brown T."/>
            <person name="Cohen L."/>
        </authorList>
    </citation>
    <scope>NUCLEOTIDE SEQUENCE</scope>
    <source>
        <strain evidence="9">GSBS06</strain>
    </source>
</reference>
<evidence type="ECO:0000256" key="3">
    <source>
        <dbReference type="ARBA" id="ARBA00022692"/>
    </source>
</evidence>
<dbReference type="CDD" id="cd03223">
    <property type="entry name" value="ABCD_peroxisomal_ALDP"/>
    <property type="match status" value="1"/>
</dbReference>
<evidence type="ECO:0000256" key="5">
    <source>
        <dbReference type="ARBA" id="ARBA00022840"/>
    </source>
</evidence>
<keyword evidence="6" id="KW-1133">Transmembrane helix</keyword>
<protein>
    <recommendedName>
        <fullName evidence="8">ABC transporter domain-containing protein</fullName>
    </recommendedName>
</protein>
<dbReference type="AlphaFoldDB" id="A0A7S3LN97"/>
<dbReference type="PROSITE" id="PS50893">
    <property type="entry name" value="ABC_TRANSPORTER_2"/>
    <property type="match status" value="1"/>
</dbReference>
<evidence type="ECO:0000256" key="7">
    <source>
        <dbReference type="ARBA" id="ARBA00023136"/>
    </source>
</evidence>